<reference evidence="1" key="2">
    <citation type="journal article" date="2022" name="New Phytol.">
        <title>Evolutionary transition to the ectomycorrhizal habit in the genomes of a hyperdiverse lineage of mushroom-forming fungi.</title>
        <authorList>
            <person name="Looney B."/>
            <person name="Miyauchi S."/>
            <person name="Morin E."/>
            <person name="Drula E."/>
            <person name="Courty P.E."/>
            <person name="Kohler A."/>
            <person name="Kuo A."/>
            <person name="LaButti K."/>
            <person name="Pangilinan J."/>
            <person name="Lipzen A."/>
            <person name="Riley R."/>
            <person name="Andreopoulos W."/>
            <person name="He G."/>
            <person name="Johnson J."/>
            <person name="Nolan M."/>
            <person name="Tritt A."/>
            <person name="Barry K.W."/>
            <person name="Grigoriev I.V."/>
            <person name="Nagy L.G."/>
            <person name="Hibbett D."/>
            <person name="Henrissat B."/>
            <person name="Matheny P.B."/>
            <person name="Labbe J."/>
            <person name="Martin F.M."/>
        </authorList>
    </citation>
    <scope>NUCLEOTIDE SEQUENCE</scope>
    <source>
        <strain evidence="1">FP105234-sp</strain>
    </source>
</reference>
<reference evidence="1" key="1">
    <citation type="submission" date="2021-02" db="EMBL/GenBank/DDBJ databases">
        <authorList>
            <consortium name="DOE Joint Genome Institute"/>
            <person name="Ahrendt S."/>
            <person name="Looney B.P."/>
            <person name="Miyauchi S."/>
            <person name="Morin E."/>
            <person name="Drula E."/>
            <person name="Courty P.E."/>
            <person name="Chicoki N."/>
            <person name="Fauchery L."/>
            <person name="Kohler A."/>
            <person name="Kuo A."/>
            <person name="Labutti K."/>
            <person name="Pangilinan J."/>
            <person name="Lipzen A."/>
            <person name="Riley R."/>
            <person name="Andreopoulos W."/>
            <person name="He G."/>
            <person name="Johnson J."/>
            <person name="Barry K.W."/>
            <person name="Grigoriev I.V."/>
            <person name="Nagy L."/>
            <person name="Hibbett D."/>
            <person name="Henrissat B."/>
            <person name="Matheny P.B."/>
            <person name="Labbe J."/>
            <person name="Martin F."/>
        </authorList>
    </citation>
    <scope>NUCLEOTIDE SEQUENCE</scope>
    <source>
        <strain evidence="1">FP105234-sp</strain>
    </source>
</reference>
<name>A0ACB8RFT0_9AGAM</name>
<proteinExistence type="predicted"/>
<sequence>MTNIAHNMQGADSLDESDVVVGPDGAQHNPQNPAIRLPPEIIGHIFAILSSIDEPQPLSSIYQPPYAKNGSMGWLTVTHVCQRWRSVALENPSLWASNITLPCLLGVHWANTFLSRAQDAPLEIRCPTVDFDWRYLLPGSDTVSAYLARTRVLCLNASDAALRLLCNPAPLLRTLDIKYVSDPTDPTVPLNALPEDLLGGATGAPSLLHLSLESRGPLPSPWTLSILAGLKSLNVKNGSRWIEREELAEMFTTLGGMPALEQLTLRLKLTPFALETAPQPVVALPSLRKFKLVTDIASACHVLARVALPATASVHCDIYFTESSAKLHALLSAAAACIHVRAAPIARIEILPTIIEGQWMCVDVTAWRTKSADLPALSMSFRRCSQDARVDQGLVAAVLATLGSAHLAVLAIGSDGSDATWPAALHGAHALRRVWVAGLEAKQFCAALAAAPAGFLPALATLEIHDVDFGEGEDAGLAGVLAQGLEQRAHAGSALRTLTFVGCKLEDAQVYRMIEAVPWLGVQIVHGV</sequence>
<evidence type="ECO:0000313" key="2">
    <source>
        <dbReference type="Proteomes" id="UP000814033"/>
    </source>
</evidence>
<gene>
    <name evidence="1" type="ORF">FA95DRAFT_1564261</name>
</gene>
<comment type="caution">
    <text evidence="1">The sequence shown here is derived from an EMBL/GenBank/DDBJ whole genome shotgun (WGS) entry which is preliminary data.</text>
</comment>
<protein>
    <submittedName>
        <fullName evidence="1">Uncharacterized protein</fullName>
    </submittedName>
</protein>
<accession>A0ACB8RFT0</accession>
<organism evidence="1 2">
    <name type="scientific">Auriscalpium vulgare</name>
    <dbReference type="NCBI Taxonomy" id="40419"/>
    <lineage>
        <taxon>Eukaryota</taxon>
        <taxon>Fungi</taxon>
        <taxon>Dikarya</taxon>
        <taxon>Basidiomycota</taxon>
        <taxon>Agaricomycotina</taxon>
        <taxon>Agaricomycetes</taxon>
        <taxon>Russulales</taxon>
        <taxon>Auriscalpiaceae</taxon>
        <taxon>Auriscalpium</taxon>
    </lineage>
</organism>
<dbReference type="EMBL" id="MU276062">
    <property type="protein sequence ID" value="KAI0042531.1"/>
    <property type="molecule type" value="Genomic_DNA"/>
</dbReference>
<dbReference type="Proteomes" id="UP000814033">
    <property type="component" value="Unassembled WGS sequence"/>
</dbReference>
<evidence type="ECO:0000313" key="1">
    <source>
        <dbReference type="EMBL" id="KAI0042531.1"/>
    </source>
</evidence>
<keyword evidence="2" id="KW-1185">Reference proteome</keyword>